<comment type="caution">
    <text evidence="5">The sequence shown here is derived from an EMBL/GenBank/DDBJ whole genome shotgun (WGS) entry which is preliminary data.</text>
</comment>
<dbReference type="Proteomes" id="UP001408789">
    <property type="component" value="Unassembled WGS sequence"/>
</dbReference>
<keyword evidence="6" id="KW-1185">Reference proteome</keyword>
<dbReference type="AlphaFoldDB" id="A0AAP0H586"/>
<feature type="region of interest" description="Disordered" evidence="3">
    <location>
        <begin position="227"/>
        <end position="252"/>
    </location>
</feature>
<dbReference type="Pfam" id="PF14215">
    <property type="entry name" value="bHLH-MYC_N"/>
    <property type="match status" value="1"/>
</dbReference>
<protein>
    <recommendedName>
        <fullName evidence="4">Transcription factor MYC/MYB N-terminal domain-containing protein</fullName>
    </recommendedName>
</protein>
<feature type="domain" description="Transcription factor MYC/MYB N-terminal" evidence="4">
    <location>
        <begin position="99"/>
        <end position="196"/>
    </location>
</feature>
<sequence length="346" mass="38900">MEGLPMLTCLIQHTLKTLCTCSSSGDNASNKWVYSVFWRISPRIYPPPKWDFEGGVLDRGKGNKRNWILVWEDGFCDFDECERVVNDGSLKGAFGADVFFKLSHEVYNYGEGLIGKIAADNSHRWVFKDGLNEQDPSFTSSWNASIDPQPKAWEFHFSSGIKTIAIISTREGIIQLGSFHKILEDLNLVLSIRRKFSYLHTSIPGLFSIQRSLSSVQHMYNPLKHKTTIGSDEAQQLSGSKVNVHGRESQPHKVPIWSSGSGYIIHENERVGSHDPPIWVIPPLVPYNFGSHDHVYQIRNGISTTEDPDQEAKPRCLDPNLGLVMELGFGSKRVAQENDAKSQLNS</sequence>
<dbReference type="EMBL" id="JBCNJP010000009">
    <property type="protein sequence ID" value="KAK9073394.1"/>
    <property type="molecule type" value="Genomic_DNA"/>
</dbReference>
<evidence type="ECO:0000313" key="5">
    <source>
        <dbReference type="EMBL" id="KAK9073394.1"/>
    </source>
</evidence>
<evidence type="ECO:0000313" key="6">
    <source>
        <dbReference type="Proteomes" id="UP001408789"/>
    </source>
</evidence>
<keyword evidence="1" id="KW-0805">Transcription regulation</keyword>
<feature type="compositionally biased region" description="Polar residues" evidence="3">
    <location>
        <begin position="228"/>
        <end position="241"/>
    </location>
</feature>
<organism evidence="5 6">
    <name type="scientific">Deinandra increscens subsp. villosa</name>
    <dbReference type="NCBI Taxonomy" id="3103831"/>
    <lineage>
        <taxon>Eukaryota</taxon>
        <taxon>Viridiplantae</taxon>
        <taxon>Streptophyta</taxon>
        <taxon>Embryophyta</taxon>
        <taxon>Tracheophyta</taxon>
        <taxon>Spermatophyta</taxon>
        <taxon>Magnoliopsida</taxon>
        <taxon>eudicotyledons</taxon>
        <taxon>Gunneridae</taxon>
        <taxon>Pentapetalae</taxon>
        <taxon>asterids</taxon>
        <taxon>campanulids</taxon>
        <taxon>Asterales</taxon>
        <taxon>Asteraceae</taxon>
        <taxon>Asteroideae</taxon>
        <taxon>Heliantheae alliance</taxon>
        <taxon>Madieae</taxon>
        <taxon>Madiinae</taxon>
        <taxon>Deinandra</taxon>
    </lineage>
</organism>
<evidence type="ECO:0000256" key="3">
    <source>
        <dbReference type="SAM" id="MobiDB-lite"/>
    </source>
</evidence>
<proteinExistence type="predicted"/>
<accession>A0AAP0H586</accession>
<gene>
    <name evidence="5" type="ORF">SSX86_007718</name>
</gene>
<dbReference type="InterPro" id="IPR025610">
    <property type="entry name" value="MYC/MYB_N"/>
</dbReference>
<reference evidence="5 6" key="1">
    <citation type="submission" date="2024-04" db="EMBL/GenBank/DDBJ databases">
        <title>The reference genome of an endangered Asteraceae, Deinandra increscens subsp. villosa, native to the Central Coast of California.</title>
        <authorList>
            <person name="Guilliams M."/>
            <person name="Hasenstab-Lehman K."/>
            <person name="Meyer R."/>
            <person name="Mcevoy S."/>
        </authorList>
    </citation>
    <scope>NUCLEOTIDE SEQUENCE [LARGE SCALE GENOMIC DNA]</scope>
    <source>
        <tissue evidence="5">Leaf</tissue>
    </source>
</reference>
<dbReference type="PANTHER" id="PTHR46633">
    <property type="entry name" value="TRANSCRIPTION FACTOR MYC/MYB-RELATED"/>
    <property type="match status" value="1"/>
</dbReference>
<evidence type="ECO:0000259" key="4">
    <source>
        <dbReference type="Pfam" id="PF14215"/>
    </source>
</evidence>
<keyword evidence="2" id="KW-0804">Transcription</keyword>
<name>A0AAP0H586_9ASTR</name>
<evidence type="ECO:0000256" key="2">
    <source>
        <dbReference type="ARBA" id="ARBA00023163"/>
    </source>
</evidence>
<dbReference type="PANTHER" id="PTHR46633:SF6">
    <property type="entry name" value="TRANSCRIPTION FACTOR MYC_MYB N-TERMINAL DOMAIN-CONTAINING PROTEIN"/>
    <property type="match status" value="1"/>
</dbReference>
<evidence type="ECO:0000256" key="1">
    <source>
        <dbReference type="ARBA" id="ARBA00023015"/>
    </source>
</evidence>